<accession>A0A0V0HJV0</accession>
<dbReference type="AlphaFoldDB" id="A0A0V0HJV0"/>
<reference evidence="1" key="1">
    <citation type="submission" date="2015-12" db="EMBL/GenBank/DDBJ databases">
        <title>Gene expression during late stages of embryo sac development: a critical building block for successful pollen-pistil interactions.</title>
        <authorList>
            <person name="Liu Y."/>
            <person name="Joly V."/>
            <person name="Sabar M."/>
            <person name="Matton D.P."/>
        </authorList>
    </citation>
    <scope>NUCLEOTIDE SEQUENCE</scope>
</reference>
<dbReference type="EMBL" id="GEDG01018521">
    <property type="protein sequence ID" value="JAP20716.1"/>
    <property type="molecule type" value="Transcribed_RNA"/>
</dbReference>
<name>A0A0V0HJV0_SOLCH</name>
<proteinExistence type="predicted"/>
<sequence>MQECRCKYYQSNFMVRKSSNFTKYLTQLRTSANKYYTVQTAAAVNITRIIQHIILFLADLLQRTWWTMHKVIDFLNIIYKGIDSRCTQDSMLTSLTSLQVLHSFITQALR</sequence>
<evidence type="ECO:0000313" key="1">
    <source>
        <dbReference type="EMBL" id="JAP20716.1"/>
    </source>
</evidence>
<organism evidence="1">
    <name type="scientific">Solanum chacoense</name>
    <name type="common">Chaco potato</name>
    <dbReference type="NCBI Taxonomy" id="4108"/>
    <lineage>
        <taxon>Eukaryota</taxon>
        <taxon>Viridiplantae</taxon>
        <taxon>Streptophyta</taxon>
        <taxon>Embryophyta</taxon>
        <taxon>Tracheophyta</taxon>
        <taxon>Spermatophyta</taxon>
        <taxon>Magnoliopsida</taxon>
        <taxon>eudicotyledons</taxon>
        <taxon>Gunneridae</taxon>
        <taxon>Pentapetalae</taxon>
        <taxon>asterids</taxon>
        <taxon>lamiids</taxon>
        <taxon>Solanales</taxon>
        <taxon>Solanaceae</taxon>
        <taxon>Solanoideae</taxon>
        <taxon>Solaneae</taxon>
        <taxon>Solanum</taxon>
    </lineage>
</organism>
<feature type="non-terminal residue" evidence="1">
    <location>
        <position position="110"/>
    </location>
</feature>
<protein>
    <submittedName>
        <fullName evidence="1">Putative ovule protein</fullName>
    </submittedName>
</protein>